<name>A0A918VSH2_9HYPH</name>
<comment type="caution">
    <text evidence="1">The sequence shown here is derived from an EMBL/GenBank/DDBJ whole genome shotgun (WGS) entry which is preliminary data.</text>
</comment>
<organism evidence="1 2">
    <name type="scientific">Devosia pacifica</name>
    <dbReference type="NCBI Taxonomy" id="1335967"/>
    <lineage>
        <taxon>Bacteria</taxon>
        <taxon>Pseudomonadati</taxon>
        <taxon>Pseudomonadota</taxon>
        <taxon>Alphaproteobacteria</taxon>
        <taxon>Hyphomicrobiales</taxon>
        <taxon>Devosiaceae</taxon>
        <taxon>Devosia</taxon>
    </lineage>
</organism>
<gene>
    <name evidence="1" type="ORF">GCM10007989_12580</name>
</gene>
<dbReference type="EMBL" id="BMZE01000001">
    <property type="protein sequence ID" value="GHA18750.1"/>
    <property type="molecule type" value="Genomic_DNA"/>
</dbReference>
<sequence length="64" mass="6920">MNVTWTVLTQQQRMALRVLETDTASTLERELGEQLRNLGLAESAGPAVTISPLGRAIIPTTLAD</sequence>
<evidence type="ECO:0000313" key="2">
    <source>
        <dbReference type="Proteomes" id="UP000646579"/>
    </source>
</evidence>
<reference evidence="1" key="2">
    <citation type="submission" date="2020-09" db="EMBL/GenBank/DDBJ databases">
        <authorList>
            <person name="Sun Q."/>
            <person name="Kim S."/>
        </authorList>
    </citation>
    <scope>NUCLEOTIDE SEQUENCE</scope>
    <source>
        <strain evidence="1">KCTC 32437</strain>
    </source>
</reference>
<proteinExistence type="predicted"/>
<dbReference type="RefSeq" id="WP_189424364.1">
    <property type="nucleotide sequence ID" value="NZ_BMZE01000001.1"/>
</dbReference>
<dbReference type="AlphaFoldDB" id="A0A918VSH2"/>
<keyword evidence="2" id="KW-1185">Reference proteome</keyword>
<reference evidence="1" key="1">
    <citation type="journal article" date="2014" name="Int. J. Syst. Evol. Microbiol.">
        <title>Complete genome sequence of Corynebacterium casei LMG S-19264T (=DSM 44701T), isolated from a smear-ripened cheese.</title>
        <authorList>
            <consortium name="US DOE Joint Genome Institute (JGI-PGF)"/>
            <person name="Walter F."/>
            <person name="Albersmeier A."/>
            <person name="Kalinowski J."/>
            <person name="Ruckert C."/>
        </authorList>
    </citation>
    <scope>NUCLEOTIDE SEQUENCE</scope>
    <source>
        <strain evidence="1">KCTC 32437</strain>
    </source>
</reference>
<accession>A0A918VSH2</accession>
<protein>
    <submittedName>
        <fullName evidence="1">Uncharacterized protein</fullName>
    </submittedName>
</protein>
<dbReference type="Proteomes" id="UP000646579">
    <property type="component" value="Unassembled WGS sequence"/>
</dbReference>
<evidence type="ECO:0000313" key="1">
    <source>
        <dbReference type="EMBL" id="GHA18750.1"/>
    </source>
</evidence>